<name>A0A3D9H3R2_9PROT</name>
<evidence type="ECO:0000259" key="1">
    <source>
        <dbReference type="Pfam" id="PF05713"/>
    </source>
</evidence>
<proteinExistence type="predicted"/>
<evidence type="ECO:0000313" key="3">
    <source>
        <dbReference type="Proteomes" id="UP000256845"/>
    </source>
</evidence>
<comment type="caution">
    <text evidence="2">The sequence shown here is derived from an EMBL/GenBank/DDBJ whole genome shotgun (WGS) entry which is preliminary data.</text>
</comment>
<sequence length="161" mass="18333">MCEPKYVVYMQDTHFVLQNGSISKKSCFPVLRSPHGYRGNTALKRLYWREALPASKPRSFRIKDPSIAEKLDSSPNVSRVLNDALRQYFADPLPVDDYREEWVTIRKQVSGIARNINQIATVANAHNLGESQMPPVEALEAANDALRPLIQRLNFLISHWG</sequence>
<accession>A0A3D9H3R2</accession>
<evidence type="ECO:0000313" key="2">
    <source>
        <dbReference type="EMBL" id="RED44125.1"/>
    </source>
</evidence>
<keyword evidence="3" id="KW-1185">Reference proteome</keyword>
<feature type="domain" description="Bacterial mobilisation" evidence="1">
    <location>
        <begin position="108"/>
        <end position="137"/>
    </location>
</feature>
<dbReference type="Pfam" id="PF05713">
    <property type="entry name" value="MobC"/>
    <property type="match status" value="1"/>
</dbReference>
<dbReference type="AlphaFoldDB" id="A0A3D9H3R2"/>
<dbReference type="InterPro" id="IPR008687">
    <property type="entry name" value="MobC"/>
</dbReference>
<organism evidence="2 3">
    <name type="scientific">Aestuariispira insulae</name>
    <dbReference type="NCBI Taxonomy" id="1461337"/>
    <lineage>
        <taxon>Bacteria</taxon>
        <taxon>Pseudomonadati</taxon>
        <taxon>Pseudomonadota</taxon>
        <taxon>Alphaproteobacteria</taxon>
        <taxon>Rhodospirillales</taxon>
        <taxon>Kiloniellaceae</taxon>
        <taxon>Aestuariispira</taxon>
    </lineage>
</organism>
<dbReference type="Proteomes" id="UP000256845">
    <property type="component" value="Unassembled WGS sequence"/>
</dbReference>
<reference evidence="2 3" key="1">
    <citation type="submission" date="2018-07" db="EMBL/GenBank/DDBJ databases">
        <title>Genomic Encyclopedia of Type Strains, Phase III (KMG-III): the genomes of soil and plant-associated and newly described type strains.</title>
        <authorList>
            <person name="Whitman W."/>
        </authorList>
    </citation>
    <scope>NUCLEOTIDE SEQUENCE [LARGE SCALE GENOMIC DNA]</scope>
    <source>
        <strain evidence="2 3">CECT 8488</strain>
    </source>
</reference>
<gene>
    <name evidence="2" type="ORF">DFP90_11728</name>
</gene>
<protein>
    <submittedName>
        <fullName evidence="2">Mobilization protein MobC</fullName>
    </submittedName>
</protein>
<dbReference type="EMBL" id="QRDW01000017">
    <property type="protein sequence ID" value="RED44125.1"/>
    <property type="molecule type" value="Genomic_DNA"/>
</dbReference>